<dbReference type="Proteomes" id="UP000070444">
    <property type="component" value="Unassembled WGS sequence"/>
</dbReference>
<evidence type="ECO:0000313" key="3">
    <source>
        <dbReference type="Proteomes" id="UP000070444"/>
    </source>
</evidence>
<feature type="chain" id="PRO_5007294058" evidence="1">
    <location>
        <begin position="20"/>
        <end position="118"/>
    </location>
</feature>
<evidence type="ECO:0000313" key="2">
    <source>
        <dbReference type="EMBL" id="KXN65668.1"/>
    </source>
</evidence>
<accession>A0A137NSE4</accession>
<gene>
    <name evidence="2" type="ORF">CONCODRAFT_74170</name>
</gene>
<sequence>MLKYLIVSLISLTCQAASAKPECNNKLEKLQLNSDWGNNDVYYNAVCYNYNFDEKDSCAEELSGFNSYADNNECVKYNEASTEGEKVVQYHCDTKEKFDAWVNNFTKNKWYCQESAIA</sequence>
<organism evidence="2 3">
    <name type="scientific">Conidiobolus coronatus (strain ATCC 28846 / CBS 209.66 / NRRL 28638)</name>
    <name type="common">Delacroixia coronata</name>
    <dbReference type="NCBI Taxonomy" id="796925"/>
    <lineage>
        <taxon>Eukaryota</taxon>
        <taxon>Fungi</taxon>
        <taxon>Fungi incertae sedis</taxon>
        <taxon>Zoopagomycota</taxon>
        <taxon>Entomophthoromycotina</taxon>
        <taxon>Entomophthoromycetes</taxon>
        <taxon>Entomophthorales</taxon>
        <taxon>Ancylistaceae</taxon>
        <taxon>Conidiobolus</taxon>
    </lineage>
</organism>
<dbReference type="EMBL" id="KQ964834">
    <property type="protein sequence ID" value="KXN65668.1"/>
    <property type="molecule type" value="Genomic_DNA"/>
</dbReference>
<keyword evidence="3" id="KW-1185">Reference proteome</keyword>
<name>A0A137NSE4_CONC2</name>
<feature type="signal peptide" evidence="1">
    <location>
        <begin position="1"/>
        <end position="19"/>
    </location>
</feature>
<evidence type="ECO:0000256" key="1">
    <source>
        <dbReference type="SAM" id="SignalP"/>
    </source>
</evidence>
<protein>
    <submittedName>
        <fullName evidence="2">Uncharacterized protein</fullName>
    </submittedName>
</protein>
<proteinExistence type="predicted"/>
<dbReference type="AlphaFoldDB" id="A0A137NSE4"/>
<keyword evidence="1" id="KW-0732">Signal</keyword>
<reference evidence="2 3" key="1">
    <citation type="journal article" date="2015" name="Genome Biol. Evol.">
        <title>Phylogenomic analyses indicate that early fungi evolved digesting cell walls of algal ancestors of land plants.</title>
        <authorList>
            <person name="Chang Y."/>
            <person name="Wang S."/>
            <person name="Sekimoto S."/>
            <person name="Aerts A.L."/>
            <person name="Choi C."/>
            <person name="Clum A."/>
            <person name="LaButti K.M."/>
            <person name="Lindquist E.A."/>
            <person name="Yee Ngan C."/>
            <person name="Ohm R.A."/>
            <person name="Salamov A.A."/>
            <person name="Grigoriev I.V."/>
            <person name="Spatafora J.W."/>
            <person name="Berbee M.L."/>
        </authorList>
    </citation>
    <scope>NUCLEOTIDE SEQUENCE [LARGE SCALE GENOMIC DNA]</scope>
    <source>
        <strain evidence="2 3">NRRL 28638</strain>
    </source>
</reference>